<evidence type="ECO:0000313" key="5">
    <source>
        <dbReference type="EMBL" id="BAF59865.1"/>
    </source>
</evidence>
<dbReference type="CDD" id="cd01536">
    <property type="entry name" value="PBP1_ABC_sugar_binding-like"/>
    <property type="match status" value="1"/>
</dbReference>
<name>A5D1M8_PELTS</name>
<proteinExistence type="inferred from homology"/>
<protein>
    <submittedName>
        <fullName evidence="5">ABC-type sugar transport system, periplasmic component</fullName>
    </submittedName>
</protein>
<evidence type="ECO:0000313" key="6">
    <source>
        <dbReference type="Proteomes" id="UP000006556"/>
    </source>
</evidence>
<dbReference type="GO" id="GO:0030313">
    <property type="term" value="C:cell envelope"/>
    <property type="evidence" value="ECO:0007669"/>
    <property type="project" value="UniProtKB-SubCell"/>
</dbReference>
<dbReference type="Proteomes" id="UP000006556">
    <property type="component" value="Chromosome"/>
</dbReference>
<dbReference type="EMBL" id="AP009389">
    <property type="protein sequence ID" value="BAF59865.1"/>
    <property type="molecule type" value="Genomic_DNA"/>
</dbReference>
<evidence type="ECO:0000256" key="2">
    <source>
        <dbReference type="ARBA" id="ARBA00007639"/>
    </source>
</evidence>
<sequence length="386" mass="41779">MFNALQRKRKGNFSVTTKHLRIVIVALLAVFLLSGCASKQAGQKTPEQAGNGKQITFGMIVKEPTAPFVQAFINGAEQKAKELGVKVDIKDGQADSLKIMELMDNFIVQKVDGLIMAGAVDLKAIVPGVKKLNEAGIPIIALDTSPEGGKVDLFISFDIEESSKKAAEAFIKGIKDRNNGEVPKGVVIEITGAVEDMFAQACSKGFHAVVDRYPQLTVVQGEGKWNNEDSHKRTSDLLTRYGKEVKGIYVHTPDIMGPGVVSAIEAAGLNPKDFGITGICMGPEGLQLIKEGKILAIVEQPALDSAELAVQYLYDLKTGKGIPKIGDTVTKENALWSPAKVIKNPWADEGAFMVLQGPLVPIEVSPDNPLLWENKLSHLWKQDQKK</sequence>
<dbReference type="PANTHER" id="PTHR46847">
    <property type="entry name" value="D-ALLOSE-BINDING PERIPLASMIC PROTEIN-RELATED"/>
    <property type="match status" value="1"/>
</dbReference>
<comment type="similarity">
    <text evidence="2">Belongs to the bacterial solute-binding protein 2 family.</text>
</comment>
<keyword evidence="5" id="KW-0813">Transport</keyword>
<dbReference type="AlphaFoldDB" id="A5D1M8"/>
<dbReference type="KEGG" id="pth:PTH_1684"/>
<evidence type="ECO:0000256" key="3">
    <source>
        <dbReference type="ARBA" id="ARBA00022729"/>
    </source>
</evidence>
<reference evidence="6" key="1">
    <citation type="journal article" date="2008" name="Genome Res.">
        <title>The genome of Pelotomaculum thermopropionicum reveals niche-associated evolution in anaerobic microbiota.</title>
        <authorList>
            <person name="Kosaka T."/>
            <person name="Kato S."/>
            <person name="Shimoyama T."/>
            <person name="Ishii S."/>
            <person name="Abe T."/>
            <person name="Watanabe K."/>
        </authorList>
    </citation>
    <scope>NUCLEOTIDE SEQUENCE [LARGE SCALE GENOMIC DNA]</scope>
    <source>
        <strain evidence="6">DSM 13744 / JCM 10971 / SI</strain>
    </source>
</reference>
<dbReference type="Gene3D" id="3.40.50.2300">
    <property type="match status" value="2"/>
</dbReference>
<dbReference type="Pfam" id="PF13407">
    <property type="entry name" value="Peripla_BP_4"/>
    <property type="match status" value="1"/>
</dbReference>
<keyword evidence="3" id="KW-0732">Signal</keyword>
<keyword evidence="6" id="KW-1185">Reference proteome</keyword>
<dbReference type="HOGENOM" id="CLU_753930_0_0_9"/>
<evidence type="ECO:0000256" key="1">
    <source>
        <dbReference type="ARBA" id="ARBA00004196"/>
    </source>
</evidence>
<dbReference type="STRING" id="370438.PTH_1684"/>
<feature type="domain" description="Periplasmic binding protein" evidence="4">
    <location>
        <begin position="57"/>
        <end position="320"/>
    </location>
</feature>
<dbReference type="GO" id="GO:0030246">
    <property type="term" value="F:carbohydrate binding"/>
    <property type="evidence" value="ECO:0007669"/>
    <property type="project" value="UniProtKB-ARBA"/>
</dbReference>
<gene>
    <name evidence="5" type="primary">RbsB</name>
    <name evidence="5" type="ordered locus">PTH_1684</name>
</gene>
<evidence type="ECO:0000259" key="4">
    <source>
        <dbReference type="Pfam" id="PF13407"/>
    </source>
</evidence>
<dbReference type="eggNOG" id="COG1879">
    <property type="taxonomic scope" value="Bacteria"/>
</dbReference>
<dbReference type="PANTHER" id="PTHR46847:SF1">
    <property type="entry name" value="D-ALLOSE-BINDING PERIPLASMIC PROTEIN-RELATED"/>
    <property type="match status" value="1"/>
</dbReference>
<comment type="subcellular location">
    <subcellularLocation>
        <location evidence="1">Cell envelope</location>
    </subcellularLocation>
</comment>
<keyword evidence="5" id="KW-0762">Sugar transport</keyword>
<accession>A5D1M8</accession>
<dbReference type="SUPFAM" id="SSF53822">
    <property type="entry name" value="Periplasmic binding protein-like I"/>
    <property type="match status" value="1"/>
</dbReference>
<organism evidence="5 6">
    <name type="scientific">Pelotomaculum thermopropionicum (strain DSM 13744 / JCM 10971 / SI)</name>
    <dbReference type="NCBI Taxonomy" id="370438"/>
    <lineage>
        <taxon>Bacteria</taxon>
        <taxon>Bacillati</taxon>
        <taxon>Bacillota</taxon>
        <taxon>Clostridia</taxon>
        <taxon>Eubacteriales</taxon>
        <taxon>Desulfotomaculaceae</taxon>
        <taxon>Pelotomaculum</taxon>
    </lineage>
</organism>
<dbReference type="InterPro" id="IPR025997">
    <property type="entry name" value="SBP_2_dom"/>
</dbReference>
<dbReference type="InterPro" id="IPR028082">
    <property type="entry name" value="Peripla_BP_I"/>
</dbReference>